<dbReference type="InterPro" id="IPR036388">
    <property type="entry name" value="WH-like_DNA-bd_sf"/>
</dbReference>
<dbReference type="GO" id="GO:0000976">
    <property type="term" value="F:transcription cis-regulatory region binding"/>
    <property type="evidence" value="ECO:0007669"/>
    <property type="project" value="TreeGrafter"/>
</dbReference>
<dbReference type="Proteomes" id="UP000078287">
    <property type="component" value="Unassembled WGS sequence"/>
</dbReference>
<keyword evidence="2" id="KW-0902">Two-component regulatory system</keyword>
<dbReference type="Gene3D" id="1.10.10.10">
    <property type="entry name" value="Winged helix-like DNA-binding domain superfamily/Winged helix DNA-binding domain"/>
    <property type="match status" value="1"/>
</dbReference>
<accession>A0A178MH48</accession>
<evidence type="ECO:0000313" key="11">
    <source>
        <dbReference type="Proteomes" id="UP000078287"/>
    </source>
</evidence>
<dbReference type="GO" id="GO:0005829">
    <property type="term" value="C:cytosol"/>
    <property type="evidence" value="ECO:0007669"/>
    <property type="project" value="TreeGrafter"/>
</dbReference>
<dbReference type="InterPro" id="IPR001867">
    <property type="entry name" value="OmpR/PhoB-type_DNA-bd"/>
</dbReference>
<evidence type="ECO:0000256" key="4">
    <source>
        <dbReference type="ARBA" id="ARBA00023125"/>
    </source>
</evidence>
<keyword evidence="5" id="KW-0804">Transcription</keyword>
<dbReference type="AlphaFoldDB" id="A0A178MH48"/>
<dbReference type="Pfam" id="PF00486">
    <property type="entry name" value="Trans_reg_C"/>
    <property type="match status" value="1"/>
</dbReference>
<dbReference type="GO" id="GO:0006355">
    <property type="term" value="P:regulation of DNA-templated transcription"/>
    <property type="evidence" value="ECO:0007669"/>
    <property type="project" value="InterPro"/>
</dbReference>
<dbReference type="InterPro" id="IPR016032">
    <property type="entry name" value="Sig_transdc_resp-reg_C-effctor"/>
</dbReference>
<dbReference type="CDD" id="cd00383">
    <property type="entry name" value="trans_reg_C"/>
    <property type="match status" value="1"/>
</dbReference>
<dbReference type="SUPFAM" id="SSF46894">
    <property type="entry name" value="C-terminal effector domain of the bipartite response regulators"/>
    <property type="match status" value="1"/>
</dbReference>
<evidence type="ECO:0000256" key="6">
    <source>
        <dbReference type="PROSITE-ProRule" id="PRU00169"/>
    </source>
</evidence>
<dbReference type="PROSITE" id="PS50110">
    <property type="entry name" value="RESPONSE_REGULATORY"/>
    <property type="match status" value="1"/>
</dbReference>
<protein>
    <submittedName>
        <fullName evidence="10">DNA-binding response regulator</fullName>
    </submittedName>
</protein>
<evidence type="ECO:0000256" key="1">
    <source>
        <dbReference type="ARBA" id="ARBA00022553"/>
    </source>
</evidence>
<evidence type="ECO:0000256" key="2">
    <source>
        <dbReference type="ARBA" id="ARBA00023012"/>
    </source>
</evidence>
<evidence type="ECO:0000259" key="9">
    <source>
        <dbReference type="PROSITE" id="PS51755"/>
    </source>
</evidence>
<dbReference type="FunFam" id="3.40.50.2300:FF:000001">
    <property type="entry name" value="DNA-binding response regulator PhoB"/>
    <property type="match status" value="1"/>
</dbReference>
<dbReference type="GO" id="GO:0032993">
    <property type="term" value="C:protein-DNA complex"/>
    <property type="evidence" value="ECO:0007669"/>
    <property type="project" value="TreeGrafter"/>
</dbReference>
<feature type="DNA-binding region" description="OmpR/PhoB-type" evidence="7">
    <location>
        <begin position="128"/>
        <end position="224"/>
    </location>
</feature>
<evidence type="ECO:0000259" key="8">
    <source>
        <dbReference type="PROSITE" id="PS50110"/>
    </source>
</evidence>
<dbReference type="PROSITE" id="PS51755">
    <property type="entry name" value="OMPR_PHOB"/>
    <property type="match status" value="1"/>
</dbReference>
<dbReference type="InterPro" id="IPR001789">
    <property type="entry name" value="Sig_transdc_resp-reg_receiver"/>
</dbReference>
<dbReference type="Gene3D" id="3.40.50.2300">
    <property type="match status" value="1"/>
</dbReference>
<gene>
    <name evidence="10" type="ORF">A6A03_10335</name>
</gene>
<dbReference type="PANTHER" id="PTHR48111">
    <property type="entry name" value="REGULATOR OF RPOS"/>
    <property type="match status" value="1"/>
</dbReference>
<dbReference type="FunFam" id="1.10.10.10:FF:000018">
    <property type="entry name" value="DNA-binding response regulator ResD"/>
    <property type="match status" value="1"/>
</dbReference>
<dbReference type="EMBL" id="LWQS01000037">
    <property type="protein sequence ID" value="OAN47467.1"/>
    <property type="molecule type" value="Genomic_DNA"/>
</dbReference>
<dbReference type="PANTHER" id="PTHR48111:SF4">
    <property type="entry name" value="DNA-BINDING DUAL TRANSCRIPTIONAL REGULATOR OMPR"/>
    <property type="match status" value="1"/>
</dbReference>
<keyword evidence="3" id="KW-0805">Transcription regulation</keyword>
<dbReference type="Gene3D" id="6.10.250.690">
    <property type="match status" value="1"/>
</dbReference>
<keyword evidence="1 6" id="KW-0597">Phosphoprotein</keyword>
<dbReference type="InterPro" id="IPR011006">
    <property type="entry name" value="CheY-like_superfamily"/>
</dbReference>
<feature type="domain" description="Response regulatory" evidence="8">
    <location>
        <begin position="3"/>
        <end position="116"/>
    </location>
</feature>
<feature type="modified residue" description="4-aspartylphosphate" evidence="6">
    <location>
        <position position="52"/>
    </location>
</feature>
<dbReference type="SUPFAM" id="SSF52172">
    <property type="entry name" value="CheY-like"/>
    <property type="match status" value="1"/>
</dbReference>
<dbReference type="CDD" id="cd17574">
    <property type="entry name" value="REC_OmpR"/>
    <property type="match status" value="1"/>
</dbReference>
<dbReference type="RefSeq" id="WP_076798214.1">
    <property type="nucleotide sequence ID" value="NZ_LWQS01000037.1"/>
</dbReference>
<comment type="caution">
    <text evidence="10">The sequence shown here is derived from an EMBL/GenBank/DDBJ whole genome shotgun (WGS) entry which is preliminary data.</text>
</comment>
<reference evidence="10 11" key="1">
    <citation type="submission" date="2016-04" db="EMBL/GenBank/DDBJ databases">
        <title>Chloroflexus islandicus sp. nov., a thermophilic filamentous anoxygenic phototrophic bacterium from geyser Strokkur (Iceland).</title>
        <authorList>
            <person name="Gaisin V.A."/>
            <person name="Kalashnikov A.M."/>
            <person name="Sukhacheva M.V."/>
            <person name="Grouzdev D.S."/>
            <person name="Ivanov T.M."/>
            <person name="Kuznetsov B."/>
            <person name="Gorlenko V.M."/>
        </authorList>
    </citation>
    <scope>NUCLEOTIDE SEQUENCE [LARGE SCALE GENOMIC DNA]</scope>
    <source>
        <strain evidence="11">isl-2</strain>
    </source>
</reference>
<proteinExistence type="predicted"/>
<keyword evidence="4 7" id="KW-0238">DNA-binding</keyword>
<dbReference type="OrthoDB" id="5243815at2"/>
<feature type="domain" description="OmpR/PhoB-type" evidence="9">
    <location>
        <begin position="128"/>
        <end position="224"/>
    </location>
</feature>
<organism evidence="10 11">
    <name type="scientific">Chloroflexus islandicus</name>
    <dbReference type="NCBI Taxonomy" id="1707952"/>
    <lineage>
        <taxon>Bacteria</taxon>
        <taxon>Bacillati</taxon>
        <taxon>Chloroflexota</taxon>
        <taxon>Chloroflexia</taxon>
        <taxon>Chloroflexales</taxon>
        <taxon>Chloroflexineae</taxon>
        <taxon>Chloroflexaceae</taxon>
        <taxon>Chloroflexus</taxon>
    </lineage>
</organism>
<dbReference type="InterPro" id="IPR039420">
    <property type="entry name" value="WalR-like"/>
</dbReference>
<dbReference type="SMART" id="SM00448">
    <property type="entry name" value="REC"/>
    <property type="match status" value="1"/>
</dbReference>
<evidence type="ECO:0000256" key="5">
    <source>
        <dbReference type="ARBA" id="ARBA00023163"/>
    </source>
</evidence>
<dbReference type="SMART" id="SM00862">
    <property type="entry name" value="Trans_reg_C"/>
    <property type="match status" value="1"/>
</dbReference>
<dbReference type="GO" id="GO:0000156">
    <property type="term" value="F:phosphorelay response regulator activity"/>
    <property type="evidence" value="ECO:0007669"/>
    <property type="project" value="TreeGrafter"/>
</dbReference>
<evidence type="ECO:0000256" key="7">
    <source>
        <dbReference type="PROSITE-ProRule" id="PRU01091"/>
    </source>
</evidence>
<evidence type="ECO:0000313" key="10">
    <source>
        <dbReference type="EMBL" id="OAN47467.1"/>
    </source>
</evidence>
<name>A0A178MH48_9CHLR</name>
<dbReference type="Pfam" id="PF00072">
    <property type="entry name" value="Response_reg"/>
    <property type="match status" value="1"/>
</dbReference>
<sequence>MATILIVEDERELALLLRQRLESEGHTALVVYDGPTALALAGQHQIDLVILDWMLPGLDGLTVMRRLRERSPVPVLMLTARSEEVDRVLGLEIGADDYVTKPFSLRELLARVHSILRRVELLRQPPAAPLIRIGDLTIEQEARRVTIAGTSVELTVKEFDLLCLLAAHPGRSFSRSYLLDRIWGIEYDGSDRTVDTHIVRLRRKLGALGERIVTVWGVGYRFEP</sequence>
<keyword evidence="11" id="KW-1185">Reference proteome</keyword>
<dbReference type="STRING" id="1707952.A6A03_10335"/>
<evidence type="ECO:0000256" key="3">
    <source>
        <dbReference type="ARBA" id="ARBA00023015"/>
    </source>
</evidence>